<dbReference type="EMBL" id="CAXAMN010021361">
    <property type="protein sequence ID" value="CAK9058449.1"/>
    <property type="molecule type" value="Genomic_DNA"/>
</dbReference>
<feature type="region of interest" description="Disordered" evidence="1">
    <location>
        <begin position="1"/>
        <end position="42"/>
    </location>
</feature>
<protein>
    <submittedName>
        <fullName evidence="2">Uncharacterized protein</fullName>
    </submittedName>
</protein>
<comment type="caution">
    <text evidence="2">The sequence shown here is derived from an EMBL/GenBank/DDBJ whole genome shotgun (WGS) entry which is preliminary data.</text>
</comment>
<evidence type="ECO:0000256" key="1">
    <source>
        <dbReference type="SAM" id="MobiDB-lite"/>
    </source>
</evidence>
<dbReference type="Proteomes" id="UP001642484">
    <property type="component" value="Unassembled WGS sequence"/>
</dbReference>
<keyword evidence="3" id="KW-1185">Reference proteome</keyword>
<name>A0ABP0N7W2_9DINO</name>
<accession>A0ABP0N7W2</accession>
<evidence type="ECO:0000313" key="2">
    <source>
        <dbReference type="EMBL" id="CAK9058449.1"/>
    </source>
</evidence>
<feature type="region of interest" description="Disordered" evidence="1">
    <location>
        <begin position="207"/>
        <end position="229"/>
    </location>
</feature>
<reference evidence="2 3" key="1">
    <citation type="submission" date="2024-02" db="EMBL/GenBank/DDBJ databases">
        <authorList>
            <person name="Chen Y."/>
            <person name="Shah S."/>
            <person name="Dougan E. K."/>
            <person name="Thang M."/>
            <person name="Chan C."/>
        </authorList>
    </citation>
    <scope>NUCLEOTIDE SEQUENCE [LARGE SCALE GENOMIC DNA]</scope>
</reference>
<sequence length="310" mass="34503">MKMSKSNEGLPLEVRKKDDEPTLDDPKGEGTEGGGMDHGNAAAKVAPTQGFACSNDLPDGSPDHLEAFLHSNMCQVHGCFGQAVLLSPPKPLGPPRGDCGKRDSHHLRQRRKTLQLMRSVSCDVCGRMASGIRMVGCTHAEAVPKICEDRTLKICNAIAWSHTVEELVGCEFARTRTCNRNNDKCNACHCFTLQQRENVKVRRHGRLPSQRAAKSGQQYPRSEKAKKNERKFMEEEELRMQKVEGIPRSITNHRQVTGHPERAGSLCRLQKSLIQACGGRKSVIELLGGKWRPYMPAVRSRNARPTHLLL</sequence>
<organism evidence="2 3">
    <name type="scientific">Durusdinium trenchii</name>
    <dbReference type="NCBI Taxonomy" id="1381693"/>
    <lineage>
        <taxon>Eukaryota</taxon>
        <taxon>Sar</taxon>
        <taxon>Alveolata</taxon>
        <taxon>Dinophyceae</taxon>
        <taxon>Suessiales</taxon>
        <taxon>Symbiodiniaceae</taxon>
        <taxon>Durusdinium</taxon>
    </lineage>
</organism>
<gene>
    <name evidence="2" type="ORF">CCMP2556_LOCUS28813</name>
</gene>
<proteinExistence type="predicted"/>
<evidence type="ECO:0000313" key="3">
    <source>
        <dbReference type="Proteomes" id="UP001642484"/>
    </source>
</evidence>
<feature type="compositionally biased region" description="Basic and acidic residues" evidence="1">
    <location>
        <begin position="13"/>
        <end position="30"/>
    </location>
</feature>